<dbReference type="EMBL" id="JAHRIQ010074111">
    <property type="protein sequence ID" value="MEQ2245699.1"/>
    <property type="molecule type" value="Genomic_DNA"/>
</dbReference>
<comment type="caution">
    <text evidence="2">The sequence shown here is derived from an EMBL/GenBank/DDBJ whole genome shotgun (WGS) entry which is preliminary data.</text>
</comment>
<feature type="chain" id="PRO_5045295105" evidence="1">
    <location>
        <begin position="31"/>
        <end position="138"/>
    </location>
</feature>
<name>A0ABV0ULX5_9TELE</name>
<proteinExistence type="predicted"/>
<keyword evidence="1" id="KW-0732">Signal</keyword>
<sequence length="138" mass="15066">MDNPGCKSCLVIGLLCSLRTVMTCAPPVLAWSISGRPFLIIPALTAAFCPEWCGWPSCSRWSSLVIGQSLPTRVYCRRARRQLQNGQLHRAVDILEEAKTFGQEGVVHKGGAIVIRAGPDEDFPSASPSGWLPLLSWM</sequence>
<protein>
    <submittedName>
        <fullName evidence="2">Uncharacterized protein</fullName>
    </submittedName>
</protein>
<accession>A0ABV0ULX5</accession>
<dbReference type="Proteomes" id="UP001482620">
    <property type="component" value="Unassembled WGS sequence"/>
</dbReference>
<gene>
    <name evidence="2" type="ORF">ILYODFUR_030646</name>
</gene>
<keyword evidence="3" id="KW-1185">Reference proteome</keyword>
<reference evidence="2 3" key="1">
    <citation type="submission" date="2021-06" db="EMBL/GenBank/DDBJ databases">
        <authorList>
            <person name="Palmer J.M."/>
        </authorList>
    </citation>
    <scope>NUCLEOTIDE SEQUENCE [LARGE SCALE GENOMIC DNA]</scope>
    <source>
        <strain evidence="3">if_2019</strain>
        <tissue evidence="2">Muscle</tissue>
    </source>
</reference>
<evidence type="ECO:0000313" key="2">
    <source>
        <dbReference type="EMBL" id="MEQ2245699.1"/>
    </source>
</evidence>
<organism evidence="2 3">
    <name type="scientific">Ilyodon furcidens</name>
    <name type="common">goldbreast splitfin</name>
    <dbReference type="NCBI Taxonomy" id="33524"/>
    <lineage>
        <taxon>Eukaryota</taxon>
        <taxon>Metazoa</taxon>
        <taxon>Chordata</taxon>
        <taxon>Craniata</taxon>
        <taxon>Vertebrata</taxon>
        <taxon>Euteleostomi</taxon>
        <taxon>Actinopterygii</taxon>
        <taxon>Neopterygii</taxon>
        <taxon>Teleostei</taxon>
        <taxon>Neoteleostei</taxon>
        <taxon>Acanthomorphata</taxon>
        <taxon>Ovalentaria</taxon>
        <taxon>Atherinomorphae</taxon>
        <taxon>Cyprinodontiformes</taxon>
        <taxon>Goodeidae</taxon>
        <taxon>Ilyodon</taxon>
    </lineage>
</organism>
<evidence type="ECO:0000313" key="3">
    <source>
        <dbReference type="Proteomes" id="UP001482620"/>
    </source>
</evidence>
<feature type="signal peptide" evidence="1">
    <location>
        <begin position="1"/>
        <end position="30"/>
    </location>
</feature>
<evidence type="ECO:0000256" key="1">
    <source>
        <dbReference type="SAM" id="SignalP"/>
    </source>
</evidence>